<feature type="domain" description="Syntaxin N-terminal" evidence="5">
    <location>
        <begin position="93"/>
        <end position="214"/>
    </location>
</feature>
<evidence type="ECO:0000256" key="4">
    <source>
        <dbReference type="ARBA" id="ARBA00023136"/>
    </source>
</evidence>
<accession>A0A0M3I4W3</accession>
<evidence type="ECO:0000313" key="7">
    <source>
        <dbReference type="WBParaSite" id="ALUE_0001188101-mRNA-1"/>
    </source>
</evidence>
<dbReference type="GO" id="GO:0005886">
    <property type="term" value="C:plasma membrane"/>
    <property type="evidence" value="ECO:0007669"/>
    <property type="project" value="TreeGrafter"/>
</dbReference>
<proteinExistence type="predicted"/>
<dbReference type="GO" id="GO:0006906">
    <property type="term" value="P:vesicle fusion"/>
    <property type="evidence" value="ECO:0007669"/>
    <property type="project" value="TreeGrafter"/>
</dbReference>
<dbReference type="GO" id="GO:0006887">
    <property type="term" value="P:exocytosis"/>
    <property type="evidence" value="ECO:0007669"/>
    <property type="project" value="TreeGrafter"/>
</dbReference>
<comment type="subcellular location">
    <subcellularLocation>
        <location evidence="1">Membrane</location>
        <topology evidence="1">Single-pass type IV membrane protein</topology>
    </subcellularLocation>
</comment>
<dbReference type="PANTHER" id="PTHR19957">
    <property type="entry name" value="SYNTAXIN"/>
    <property type="match status" value="1"/>
</dbReference>
<dbReference type="GO" id="GO:0048278">
    <property type="term" value="P:vesicle docking"/>
    <property type="evidence" value="ECO:0007669"/>
    <property type="project" value="TreeGrafter"/>
</dbReference>
<evidence type="ECO:0000256" key="3">
    <source>
        <dbReference type="ARBA" id="ARBA00022989"/>
    </source>
</evidence>
<dbReference type="GO" id="GO:0012505">
    <property type="term" value="C:endomembrane system"/>
    <property type="evidence" value="ECO:0007669"/>
    <property type="project" value="TreeGrafter"/>
</dbReference>
<keyword evidence="2" id="KW-0812">Transmembrane</keyword>
<keyword evidence="4" id="KW-0472">Membrane</keyword>
<dbReference type="InterPro" id="IPR045242">
    <property type="entry name" value="Syntaxin"/>
</dbReference>
<dbReference type="Gene3D" id="1.20.58.70">
    <property type="match status" value="2"/>
</dbReference>
<keyword evidence="3" id="KW-1133">Transmembrane helix</keyword>
<evidence type="ECO:0000259" key="5">
    <source>
        <dbReference type="SMART" id="SM00503"/>
    </source>
</evidence>
<reference evidence="7" key="1">
    <citation type="submission" date="2017-02" db="UniProtKB">
        <authorList>
            <consortium name="WormBaseParasite"/>
        </authorList>
    </citation>
    <scope>IDENTIFICATION</scope>
</reference>
<dbReference type="WBParaSite" id="ALUE_0001188101-mRNA-1">
    <property type="protein sequence ID" value="ALUE_0001188101-mRNA-1"/>
    <property type="gene ID" value="ALUE_0001188101"/>
</dbReference>
<dbReference type="GO" id="GO:0000149">
    <property type="term" value="F:SNARE binding"/>
    <property type="evidence" value="ECO:0007669"/>
    <property type="project" value="TreeGrafter"/>
</dbReference>
<organism evidence="6 7">
    <name type="scientific">Ascaris lumbricoides</name>
    <name type="common">Giant roundworm</name>
    <dbReference type="NCBI Taxonomy" id="6252"/>
    <lineage>
        <taxon>Eukaryota</taxon>
        <taxon>Metazoa</taxon>
        <taxon>Ecdysozoa</taxon>
        <taxon>Nematoda</taxon>
        <taxon>Chromadorea</taxon>
        <taxon>Rhabditida</taxon>
        <taxon>Spirurina</taxon>
        <taxon>Ascaridomorpha</taxon>
        <taxon>Ascaridoidea</taxon>
        <taxon>Ascarididae</taxon>
        <taxon>Ascaris</taxon>
    </lineage>
</organism>
<dbReference type="GO" id="GO:0031201">
    <property type="term" value="C:SNARE complex"/>
    <property type="evidence" value="ECO:0007669"/>
    <property type="project" value="TreeGrafter"/>
</dbReference>
<evidence type="ECO:0000256" key="2">
    <source>
        <dbReference type="ARBA" id="ARBA00022692"/>
    </source>
</evidence>
<name>A0A0M3I4W3_ASCLU</name>
<dbReference type="PANTHER" id="PTHR19957:SF307">
    <property type="entry name" value="PROTEIN SSO1-RELATED"/>
    <property type="match status" value="1"/>
</dbReference>
<dbReference type="InterPro" id="IPR006011">
    <property type="entry name" value="Syntaxin_N"/>
</dbReference>
<dbReference type="InterPro" id="IPR010989">
    <property type="entry name" value="SNARE"/>
</dbReference>
<dbReference type="SMART" id="SM00503">
    <property type="entry name" value="SynN"/>
    <property type="match status" value="1"/>
</dbReference>
<dbReference type="SUPFAM" id="SSF47661">
    <property type="entry name" value="t-snare proteins"/>
    <property type="match status" value="1"/>
</dbReference>
<dbReference type="GO" id="GO:0005484">
    <property type="term" value="F:SNAP receptor activity"/>
    <property type="evidence" value="ECO:0007669"/>
    <property type="project" value="TreeGrafter"/>
</dbReference>
<dbReference type="GO" id="GO:0006886">
    <property type="term" value="P:intracellular protein transport"/>
    <property type="evidence" value="ECO:0007669"/>
    <property type="project" value="TreeGrafter"/>
</dbReference>
<dbReference type="Proteomes" id="UP000036681">
    <property type="component" value="Unplaced"/>
</dbReference>
<keyword evidence="6" id="KW-1185">Reference proteome</keyword>
<evidence type="ECO:0000256" key="1">
    <source>
        <dbReference type="ARBA" id="ARBA00004211"/>
    </source>
</evidence>
<dbReference type="AlphaFoldDB" id="A0A0M3I4W3"/>
<dbReference type="Pfam" id="PF00804">
    <property type="entry name" value="Syntaxin"/>
    <property type="match status" value="1"/>
</dbReference>
<sequence>MVKDRSSEFRRKAEQHASGGLDVLENGSVTEPNSSFFFEVEDSRKLIESLVQDIIKLRNKQNMILAEPIVEIADKRKAEQHASGGLDVLENGSVTEPNSSFFFEVEDSRKLIESLVQDIIKLRNKQNMILAEPIVEIADKEQLDEYITAIRHRTGILKPRLLKMKYEIENAAKSGIRGADLRIRKYHVEALIKKLADALEMFSNAELDYRRRVASRIKRQLDLAGEHLSERASTALMRSALEDATSRHNEILKLESSINELNEMYSDLAILVHSQVSLQRDLEHFTMHLGN</sequence>
<protein>
    <submittedName>
        <fullName evidence="7">SynN domain-containing protein</fullName>
    </submittedName>
</protein>
<evidence type="ECO:0000313" key="6">
    <source>
        <dbReference type="Proteomes" id="UP000036681"/>
    </source>
</evidence>